<feature type="domain" description="NPH3" evidence="4">
    <location>
        <begin position="821"/>
        <end position="1135"/>
    </location>
</feature>
<dbReference type="EnsemblPlants" id="Pp3c11_22390V3.3">
    <property type="protein sequence ID" value="Pp3c11_22390V3.3"/>
    <property type="gene ID" value="Pp3c11_22390"/>
</dbReference>
<dbReference type="PROSITE" id="PS51649">
    <property type="entry name" value="NPH3"/>
    <property type="match status" value="1"/>
</dbReference>
<dbReference type="PANTHER" id="PTHR32370">
    <property type="entry name" value="OS12G0117600 PROTEIN"/>
    <property type="match status" value="1"/>
</dbReference>
<evidence type="ECO:0000256" key="2">
    <source>
        <dbReference type="ARBA" id="ARBA00022786"/>
    </source>
</evidence>
<dbReference type="InterPro" id="IPR015943">
    <property type="entry name" value="WD40/YVTN_repeat-like_dom_sf"/>
</dbReference>
<keyword evidence="2" id="KW-0833">Ubl conjugation pathway</keyword>
<dbReference type="STRING" id="3218.A0A2K1JVS3"/>
<dbReference type="InterPro" id="IPR043454">
    <property type="entry name" value="NPH3/RPT2-like"/>
</dbReference>
<dbReference type="Pfam" id="PF00651">
    <property type="entry name" value="BTB"/>
    <property type="match status" value="1"/>
</dbReference>
<dbReference type="RefSeq" id="XP_024388018.1">
    <property type="nucleotide sequence ID" value="XM_024532250.2"/>
</dbReference>
<dbReference type="Gramene" id="Pp3c11_22390V3.1">
    <property type="protein sequence ID" value="Pp3c11_22390V3.1"/>
    <property type="gene ID" value="Pp3c11_22390"/>
</dbReference>
<sequence length="1311" mass="146105">MVAKPMSLLSKSVGHGDRVLPSRDRDGSIGNGARAPLVRKTRSLKARSPERGESERAPGNLSSTPTPRIRNVTRHITLEHQQLSRLRDADTGENVGRHTTLEYSQLNRTKDVEAGVKFEGRQTISEFSQLSRNLKDVDSSGGKFEARYVSAEHQSPSRNSRDSRESVDSTGNRFESRHTHAEHQQSNRNSRESVDSTRGKIEGRHIPLEHQHPSRVLKVMDSAGEKFEGEDTAPKIVNTPWEDGVHDPSLHSRMILSLGGGVQMKWTATQHLDLQPAQRSGTPAAQPHCAAFHPTLPLIAVAVGRNIIEFDALTGSRLSSMNIGAAVVRLAYSPAGGHVIVAVLEDWTIKSWDLDTERTHILYPSADRKSENANGGFSEVHIALTPVKPWLFFVAHRRLSVSVVGIDIENVKSPTKVKMDLKKPITQLACHPRHPVLYVAYSDGIVLAYNIQNFAVLYTLQIDPTVKLSGAGAFAFHPTLDWVFVGERSGSLLAWDVSAPSRPSLIGIISTGTSPIISVSWLSMLNMVITLNKEGTVQAWRARVAPNPSKPHMRANFLESAGVDPLDITTILIQGGGGTIYPLPRIIDLLVHPKLNLTSLLFANAAANPEETRRRGGDRASRESRRQLITVLQAAPASMICVCKLAATELQSNLLVEVADFRFHLHKFPLLSRSGRLNRLVFESRDINKDHIKLPQMPGGAEAFELCMKFCYGKLAELTPHNLAALRCAAEYLEMTESLEKGNLVSRTEQYLSYVILASWKDSITVLQSCQRLLPWAEETELVKRLSESVAWKAYTDQQGIKHSFTSTSYVPTTTQHVPHDWWVEDVIQLNFSAFRKVISAMTAKGMAYTLVGSAIAQYGTRWIPGVGKKNRKHHQEPNRDIPGHHLTGKEIVLRDEQNYWQSLDQAENRALVEGVASILPPQQDAVSCSFLLRLLRAACEFGARAPCREDLERRVGLQLEHASFSDLLIPSSHPASLTMYDLDVVQRILEQFLLKDQTGVASPKASVKYDKQLSIFENVVSKPPPTPNISKSKVAKLMDAYLAEVARDANLPLARFQNFAESVPQFSRSTDDGLYRAVDTYLKAHPTMTEHERKKLCRVMDCQRLSLEACLHAAQNERLPLRVVVQVLFSEQIKLRNSITGNTPKKSHDGSGHPSISDFQVGEKSMGGRLYDSDAVDGLSLHESWLAARQDIKYLKQDMERMKAKYADLEHGFLLQQVERKPKPKPSSSSAWTSGWRKMSSSLKRPNLFHSSKQEYEYHHKDDGSTAPTNLEFGDGTRESSFPSRSIPGADQRRRSHSLTSVQRWRNSIS</sequence>
<dbReference type="InterPro" id="IPR011333">
    <property type="entry name" value="SKP1/BTB/POZ_sf"/>
</dbReference>
<dbReference type="InterPro" id="IPR027356">
    <property type="entry name" value="NPH3_dom"/>
</dbReference>
<evidence type="ECO:0000313" key="5">
    <source>
        <dbReference type="EMBL" id="PNR45623.1"/>
    </source>
</evidence>
<accession>A0A2K1JVS3</accession>
<proteinExistence type="predicted"/>
<feature type="region of interest" description="Disordered" evidence="3">
    <location>
        <begin position="1256"/>
        <end position="1311"/>
    </location>
</feature>
<dbReference type="OrthoDB" id="624345at2759"/>
<feature type="region of interest" description="Disordered" evidence="3">
    <location>
        <begin position="1"/>
        <end position="68"/>
    </location>
</feature>
<feature type="compositionally biased region" description="Polar residues" evidence="3">
    <location>
        <begin position="1299"/>
        <end position="1311"/>
    </location>
</feature>
<dbReference type="GeneID" id="112288246"/>
<dbReference type="EnsemblPlants" id="Pp3c11_22390V3.1">
    <property type="protein sequence ID" value="Pp3c11_22390V3.1"/>
    <property type="gene ID" value="Pp3c11_22390"/>
</dbReference>
<feature type="compositionally biased region" description="Basic and acidic residues" evidence="3">
    <location>
        <begin position="14"/>
        <end position="27"/>
    </location>
</feature>
<feature type="compositionally biased region" description="Basic and acidic residues" evidence="3">
    <location>
        <begin position="47"/>
        <end position="56"/>
    </location>
</feature>
<dbReference type="Gramene" id="Pp3c11_22390V3.3">
    <property type="protein sequence ID" value="Pp3c11_22390V3.3"/>
    <property type="gene ID" value="Pp3c11_22390"/>
</dbReference>
<feature type="region of interest" description="Disordered" evidence="3">
    <location>
        <begin position="1218"/>
        <end position="1237"/>
    </location>
</feature>
<reference evidence="5 7" key="2">
    <citation type="journal article" date="2018" name="Plant J.">
        <title>The Physcomitrella patens chromosome-scale assembly reveals moss genome structure and evolution.</title>
        <authorList>
            <person name="Lang D."/>
            <person name="Ullrich K.K."/>
            <person name="Murat F."/>
            <person name="Fuchs J."/>
            <person name="Jenkins J."/>
            <person name="Haas F.B."/>
            <person name="Piednoel M."/>
            <person name="Gundlach H."/>
            <person name="Van Bel M."/>
            <person name="Meyberg R."/>
            <person name="Vives C."/>
            <person name="Morata J."/>
            <person name="Symeonidi A."/>
            <person name="Hiss M."/>
            <person name="Muchero W."/>
            <person name="Kamisugi Y."/>
            <person name="Saleh O."/>
            <person name="Blanc G."/>
            <person name="Decker E.L."/>
            <person name="van Gessel N."/>
            <person name="Grimwood J."/>
            <person name="Hayes R.D."/>
            <person name="Graham S.W."/>
            <person name="Gunter L.E."/>
            <person name="McDaniel S.F."/>
            <person name="Hoernstein S.N.W."/>
            <person name="Larsson A."/>
            <person name="Li F.W."/>
            <person name="Perroud P.F."/>
            <person name="Phillips J."/>
            <person name="Ranjan P."/>
            <person name="Rokshar D.S."/>
            <person name="Rothfels C.J."/>
            <person name="Schneider L."/>
            <person name="Shu S."/>
            <person name="Stevenson D.W."/>
            <person name="Thummler F."/>
            <person name="Tillich M."/>
            <person name="Villarreal Aguilar J.C."/>
            <person name="Widiez T."/>
            <person name="Wong G.K."/>
            <person name="Wymore A."/>
            <person name="Zhang Y."/>
            <person name="Zimmer A.D."/>
            <person name="Quatrano R.S."/>
            <person name="Mayer K.F.X."/>
            <person name="Goodstein D."/>
            <person name="Casacuberta J.M."/>
            <person name="Vandepoele K."/>
            <person name="Reski R."/>
            <person name="Cuming A.C."/>
            <person name="Tuskan G.A."/>
            <person name="Maumus F."/>
            <person name="Salse J."/>
            <person name="Schmutz J."/>
            <person name="Rensing S.A."/>
        </authorList>
    </citation>
    <scope>NUCLEOTIDE SEQUENCE [LARGE SCALE GENOMIC DNA]</scope>
    <source>
        <strain evidence="6 7">cv. Gransden 2004</strain>
    </source>
</reference>
<dbReference type="SMART" id="SM00320">
    <property type="entry name" value="WD40"/>
    <property type="match status" value="4"/>
</dbReference>
<reference evidence="6" key="3">
    <citation type="submission" date="2020-12" db="UniProtKB">
        <authorList>
            <consortium name="EnsemblPlants"/>
        </authorList>
    </citation>
    <scope>IDENTIFICATION</scope>
</reference>
<name>A0A2K1JVS3_PHYPA</name>
<feature type="compositionally biased region" description="Basic and acidic residues" evidence="3">
    <location>
        <begin position="1256"/>
        <end position="1265"/>
    </location>
</feature>
<dbReference type="CDD" id="cd18312">
    <property type="entry name" value="BTB_POZ_NPY3-like"/>
    <property type="match status" value="1"/>
</dbReference>
<feature type="compositionally biased region" description="Basic and acidic residues" evidence="3">
    <location>
        <begin position="174"/>
        <end position="198"/>
    </location>
</feature>
<dbReference type="Proteomes" id="UP000006727">
    <property type="component" value="Chromosome 11"/>
</dbReference>
<feature type="region of interest" description="Disordered" evidence="3">
    <location>
        <begin position="148"/>
        <end position="198"/>
    </location>
</feature>
<dbReference type="SUPFAM" id="SSF54695">
    <property type="entry name" value="POZ domain"/>
    <property type="match status" value="1"/>
</dbReference>
<dbReference type="InterPro" id="IPR000210">
    <property type="entry name" value="BTB/POZ_dom"/>
</dbReference>
<evidence type="ECO:0000256" key="3">
    <source>
        <dbReference type="SAM" id="MobiDB-lite"/>
    </source>
</evidence>
<evidence type="ECO:0000259" key="4">
    <source>
        <dbReference type="PROSITE" id="PS51649"/>
    </source>
</evidence>
<feature type="region of interest" description="Disordered" evidence="3">
    <location>
        <begin position="1140"/>
        <end position="1160"/>
    </location>
</feature>
<reference evidence="5 7" key="1">
    <citation type="journal article" date="2008" name="Science">
        <title>The Physcomitrella genome reveals evolutionary insights into the conquest of land by plants.</title>
        <authorList>
            <person name="Rensing S."/>
            <person name="Lang D."/>
            <person name="Zimmer A."/>
            <person name="Terry A."/>
            <person name="Salamov A."/>
            <person name="Shapiro H."/>
            <person name="Nishiyama T."/>
            <person name="Perroud P.-F."/>
            <person name="Lindquist E."/>
            <person name="Kamisugi Y."/>
            <person name="Tanahashi T."/>
            <person name="Sakakibara K."/>
            <person name="Fujita T."/>
            <person name="Oishi K."/>
            <person name="Shin-I T."/>
            <person name="Kuroki Y."/>
            <person name="Toyoda A."/>
            <person name="Suzuki Y."/>
            <person name="Hashimoto A."/>
            <person name="Yamaguchi K."/>
            <person name="Sugano A."/>
            <person name="Kohara Y."/>
            <person name="Fujiyama A."/>
            <person name="Anterola A."/>
            <person name="Aoki S."/>
            <person name="Ashton N."/>
            <person name="Barbazuk W.B."/>
            <person name="Barker E."/>
            <person name="Bennetzen J."/>
            <person name="Bezanilla M."/>
            <person name="Blankenship R."/>
            <person name="Cho S.H."/>
            <person name="Dutcher S."/>
            <person name="Estelle M."/>
            <person name="Fawcett J.A."/>
            <person name="Gundlach H."/>
            <person name="Hanada K."/>
            <person name="Heyl A."/>
            <person name="Hicks K.A."/>
            <person name="Hugh J."/>
            <person name="Lohr M."/>
            <person name="Mayer K."/>
            <person name="Melkozernov A."/>
            <person name="Murata T."/>
            <person name="Nelson D."/>
            <person name="Pils B."/>
            <person name="Prigge M."/>
            <person name="Reiss B."/>
            <person name="Renner T."/>
            <person name="Rombauts S."/>
            <person name="Rushton P."/>
            <person name="Sanderfoot A."/>
            <person name="Schween G."/>
            <person name="Shiu S.-H."/>
            <person name="Stueber K."/>
            <person name="Theodoulou F.L."/>
            <person name="Tu H."/>
            <person name="Van de Peer Y."/>
            <person name="Verrier P.J."/>
            <person name="Waters E."/>
            <person name="Wood A."/>
            <person name="Yang L."/>
            <person name="Cove D."/>
            <person name="Cuming A."/>
            <person name="Hasebe M."/>
            <person name="Lucas S."/>
            <person name="Mishler D.B."/>
            <person name="Reski R."/>
            <person name="Grigoriev I."/>
            <person name="Quatrano R.S."/>
            <person name="Boore J.L."/>
        </authorList>
    </citation>
    <scope>NUCLEOTIDE SEQUENCE [LARGE SCALE GENOMIC DNA]</scope>
    <source>
        <strain evidence="6 7">cv. Gransden 2004</strain>
    </source>
</reference>
<evidence type="ECO:0000256" key="1">
    <source>
        <dbReference type="ARBA" id="ARBA00004906"/>
    </source>
</evidence>
<dbReference type="Pfam" id="PF03000">
    <property type="entry name" value="NPH3"/>
    <property type="match status" value="1"/>
</dbReference>
<dbReference type="PaxDb" id="3218-PP1S31_204V6.1"/>
<evidence type="ECO:0000313" key="6">
    <source>
        <dbReference type="EnsemblPlants" id="Pp3c11_22390V3.1"/>
    </source>
</evidence>
<dbReference type="SUPFAM" id="SSF50978">
    <property type="entry name" value="WD40 repeat-like"/>
    <property type="match status" value="1"/>
</dbReference>
<dbReference type="InterPro" id="IPR001680">
    <property type="entry name" value="WD40_rpt"/>
</dbReference>
<gene>
    <name evidence="6" type="primary">LOC112288246</name>
    <name evidence="5" type="ORF">PHYPA_015394</name>
</gene>
<evidence type="ECO:0000313" key="7">
    <source>
        <dbReference type="Proteomes" id="UP000006727"/>
    </source>
</evidence>
<dbReference type="InterPro" id="IPR036322">
    <property type="entry name" value="WD40_repeat_dom_sf"/>
</dbReference>
<dbReference type="Gene3D" id="2.130.10.10">
    <property type="entry name" value="YVTN repeat-like/Quinoprotein amine dehydrogenase"/>
    <property type="match status" value="2"/>
</dbReference>
<dbReference type="EMBL" id="ABEU02000011">
    <property type="protein sequence ID" value="PNR45623.1"/>
    <property type="molecule type" value="Genomic_DNA"/>
</dbReference>
<dbReference type="GO" id="GO:0016567">
    <property type="term" value="P:protein ubiquitination"/>
    <property type="evidence" value="ECO:0007669"/>
    <property type="project" value="UniProtKB-UniPathway"/>
</dbReference>
<keyword evidence="7" id="KW-1185">Reference proteome</keyword>
<dbReference type="UniPathway" id="UPA00143"/>
<organism evidence="5">
    <name type="scientific">Physcomitrium patens</name>
    <name type="common">Spreading-leaved earth moss</name>
    <name type="synonym">Physcomitrella patens</name>
    <dbReference type="NCBI Taxonomy" id="3218"/>
    <lineage>
        <taxon>Eukaryota</taxon>
        <taxon>Viridiplantae</taxon>
        <taxon>Streptophyta</taxon>
        <taxon>Embryophyta</taxon>
        <taxon>Bryophyta</taxon>
        <taxon>Bryophytina</taxon>
        <taxon>Bryopsida</taxon>
        <taxon>Funariidae</taxon>
        <taxon>Funariales</taxon>
        <taxon>Funariaceae</taxon>
        <taxon>Physcomitrium</taxon>
    </lineage>
</organism>
<dbReference type="KEGG" id="ppp:112288246"/>
<dbReference type="Gene3D" id="3.30.710.10">
    <property type="entry name" value="Potassium Channel Kv1.1, Chain A"/>
    <property type="match status" value="1"/>
</dbReference>
<protein>
    <recommendedName>
        <fullName evidence="4">NPH3 domain-containing protein</fullName>
    </recommendedName>
</protein>
<comment type="pathway">
    <text evidence="1">Protein modification; protein ubiquitination.</text>
</comment>